<gene>
    <name evidence="5" type="ORF">CNF02_02125</name>
</gene>
<dbReference type="PROSITE" id="PS51186">
    <property type="entry name" value="GNAT"/>
    <property type="match status" value="1"/>
</dbReference>
<dbReference type="Proteomes" id="UP000219329">
    <property type="component" value="Unassembled WGS sequence"/>
</dbReference>
<dbReference type="EMBL" id="NTJZ01000002">
    <property type="protein sequence ID" value="PDH34843.1"/>
    <property type="molecule type" value="Genomic_DNA"/>
</dbReference>
<dbReference type="GO" id="GO:0008080">
    <property type="term" value="F:N-acetyltransferase activity"/>
    <property type="evidence" value="ECO:0007669"/>
    <property type="project" value="TreeGrafter"/>
</dbReference>
<evidence type="ECO:0000313" key="5">
    <source>
        <dbReference type="EMBL" id="PDH34843.1"/>
    </source>
</evidence>
<evidence type="ECO:0000256" key="3">
    <source>
        <dbReference type="ARBA" id="ARBA00023315"/>
    </source>
</evidence>
<protein>
    <submittedName>
        <fullName evidence="5">GNAT family N-acetyltransferase</fullName>
    </submittedName>
</protein>
<feature type="domain" description="N-acetyltransferase" evidence="4">
    <location>
        <begin position="10"/>
        <end position="170"/>
    </location>
</feature>
<dbReference type="InterPro" id="IPR000182">
    <property type="entry name" value="GNAT_dom"/>
</dbReference>
<evidence type="ECO:0000259" key="4">
    <source>
        <dbReference type="PROSITE" id="PS51186"/>
    </source>
</evidence>
<dbReference type="Gene3D" id="3.40.630.30">
    <property type="match status" value="1"/>
</dbReference>
<keyword evidence="3" id="KW-0012">Acyltransferase</keyword>
<evidence type="ECO:0000256" key="1">
    <source>
        <dbReference type="ARBA" id="ARBA00008694"/>
    </source>
</evidence>
<organism evidence="5 6">
    <name type="scientific">OM182 bacterium MED-G28</name>
    <dbReference type="NCBI Taxonomy" id="1986256"/>
    <lineage>
        <taxon>Bacteria</taxon>
        <taxon>Pseudomonadati</taxon>
        <taxon>Pseudomonadota</taxon>
        <taxon>Gammaproteobacteria</taxon>
        <taxon>OMG group</taxon>
        <taxon>OM182 clade</taxon>
    </lineage>
</organism>
<proteinExistence type="inferred from homology"/>
<reference evidence="5 6" key="1">
    <citation type="submission" date="2017-08" db="EMBL/GenBank/DDBJ databases">
        <title>Fine stratification of microbial communities through a metagenomic profile of the photic zone.</title>
        <authorList>
            <person name="Haro-Moreno J.M."/>
            <person name="Lopez-Perez M."/>
            <person name="De La Torre J."/>
            <person name="Picazo A."/>
            <person name="Camacho A."/>
            <person name="Rodriguez-Valera F."/>
        </authorList>
    </citation>
    <scope>NUCLEOTIDE SEQUENCE [LARGE SCALE GENOMIC DNA]</scope>
    <source>
        <strain evidence="5">MED-G28</strain>
    </source>
</reference>
<dbReference type="FunFam" id="3.40.630.30:FF:000064">
    <property type="entry name" value="GNAT family acetyltransferase"/>
    <property type="match status" value="1"/>
</dbReference>
<dbReference type="PANTHER" id="PTHR10545:SF29">
    <property type="entry name" value="GH14572P-RELATED"/>
    <property type="match status" value="1"/>
</dbReference>
<evidence type="ECO:0000256" key="2">
    <source>
        <dbReference type="ARBA" id="ARBA00022679"/>
    </source>
</evidence>
<dbReference type="AlphaFoldDB" id="A0A2A5WEW0"/>
<comment type="similarity">
    <text evidence="1">Belongs to the acetyltransferase family.</text>
</comment>
<keyword evidence="2 5" id="KW-0808">Transferase</keyword>
<dbReference type="InterPro" id="IPR051016">
    <property type="entry name" value="Diverse_Substrate_AcTransf"/>
</dbReference>
<sequence>MILTTTIDNFVLRSTTIEDCPLILRFIQELADYEKLSHEVVATAEILEETLFGATAYAEVFIGEFNSQPVGYALFFHNFSTFTGRPGIYLEDIYVRPEMRGKGFGKSMLSYIAKLAVERNCSRVEWSVLDWNEPSIQFYRSIGAIPMNGWTVQRLHGGALRSFANEFNCS</sequence>
<name>A0A2A5WEW0_9GAMM</name>
<dbReference type="InterPro" id="IPR016181">
    <property type="entry name" value="Acyl_CoA_acyltransferase"/>
</dbReference>
<dbReference type="CDD" id="cd04301">
    <property type="entry name" value="NAT_SF"/>
    <property type="match status" value="1"/>
</dbReference>
<comment type="caution">
    <text evidence="5">The sequence shown here is derived from an EMBL/GenBank/DDBJ whole genome shotgun (WGS) entry which is preliminary data.</text>
</comment>
<dbReference type="Pfam" id="PF00583">
    <property type="entry name" value="Acetyltransf_1"/>
    <property type="match status" value="1"/>
</dbReference>
<dbReference type="PANTHER" id="PTHR10545">
    <property type="entry name" value="DIAMINE N-ACETYLTRANSFERASE"/>
    <property type="match status" value="1"/>
</dbReference>
<accession>A0A2A5WEW0</accession>
<dbReference type="SUPFAM" id="SSF55729">
    <property type="entry name" value="Acyl-CoA N-acyltransferases (Nat)"/>
    <property type="match status" value="1"/>
</dbReference>
<evidence type="ECO:0000313" key="6">
    <source>
        <dbReference type="Proteomes" id="UP000219329"/>
    </source>
</evidence>